<accession>A0A9P8VYH3</accession>
<protein>
    <submittedName>
        <fullName evidence="4">FAS1 domain-containing protein</fullName>
    </submittedName>
</protein>
<dbReference type="PANTHER" id="PTHR10900:SF77">
    <property type="entry name" value="FI19380P1"/>
    <property type="match status" value="1"/>
</dbReference>
<name>A0A9P8VYH3_9HYPO</name>
<feature type="chain" id="PRO_5040230464" evidence="2">
    <location>
        <begin position="20"/>
        <end position="389"/>
    </location>
</feature>
<dbReference type="Gene3D" id="2.30.180.10">
    <property type="entry name" value="FAS1 domain"/>
    <property type="match status" value="2"/>
</dbReference>
<evidence type="ECO:0000256" key="2">
    <source>
        <dbReference type="SAM" id="SignalP"/>
    </source>
</evidence>
<dbReference type="InterPro" id="IPR050904">
    <property type="entry name" value="Adhesion/Biosynth-related"/>
</dbReference>
<keyword evidence="5" id="KW-1185">Reference proteome</keyword>
<organism evidence="4 5">
    <name type="scientific">Thelonectria olida</name>
    <dbReference type="NCBI Taxonomy" id="1576542"/>
    <lineage>
        <taxon>Eukaryota</taxon>
        <taxon>Fungi</taxon>
        <taxon>Dikarya</taxon>
        <taxon>Ascomycota</taxon>
        <taxon>Pezizomycotina</taxon>
        <taxon>Sordariomycetes</taxon>
        <taxon>Hypocreomycetidae</taxon>
        <taxon>Hypocreales</taxon>
        <taxon>Nectriaceae</taxon>
        <taxon>Thelonectria</taxon>
    </lineage>
</organism>
<feature type="signal peptide" evidence="2">
    <location>
        <begin position="1"/>
        <end position="19"/>
    </location>
</feature>
<keyword evidence="2" id="KW-0732">Signal</keyword>
<dbReference type="Pfam" id="PF02469">
    <property type="entry name" value="Fasciclin"/>
    <property type="match status" value="2"/>
</dbReference>
<feature type="compositionally biased region" description="Low complexity" evidence="1">
    <location>
        <begin position="345"/>
        <end position="363"/>
    </location>
</feature>
<dbReference type="Proteomes" id="UP000777438">
    <property type="component" value="Unassembled WGS sequence"/>
</dbReference>
<dbReference type="GO" id="GO:0016236">
    <property type="term" value="P:macroautophagy"/>
    <property type="evidence" value="ECO:0007669"/>
    <property type="project" value="TreeGrafter"/>
</dbReference>
<dbReference type="EMBL" id="JAGPYM010000020">
    <property type="protein sequence ID" value="KAH6884601.1"/>
    <property type="molecule type" value="Genomic_DNA"/>
</dbReference>
<feature type="region of interest" description="Disordered" evidence="1">
    <location>
        <begin position="340"/>
        <end position="363"/>
    </location>
</feature>
<feature type="domain" description="FAS1" evidence="3">
    <location>
        <begin position="208"/>
        <end position="335"/>
    </location>
</feature>
<evidence type="ECO:0000313" key="5">
    <source>
        <dbReference type="Proteomes" id="UP000777438"/>
    </source>
</evidence>
<evidence type="ECO:0000313" key="4">
    <source>
        <dbReference type="EMBL" id="KAH6884601.1"/>
    </source>
</evidence>
<proteinExistence type="predicted"/>
<sequence length="389" mass="40858">MRFSLSFAANLALLAVANAQSAELLSTALEDYDDLSLFRNLLAASPQALQNAITGKSTNITVLIPTNDAISAYLKSSGIQDVSSLGSSQIEIFFAYHIMSASLKSTDFDDDRGAVVPTLLKKSEFNNRTAGAQLTKEYGAGATGQVLVAGSAKSSSRRIKRQDFKGPSVTLRAGLAQDAQMTAIDGSWGPKKVNTFQVVDSVLLPPLACSTTIRSITKGQLSALDAALNKTELYPTLDTTKNVTCLAPSTSAFKAAGDPQTSLPKSNLTHALLAHTLKEVTYTTFLEDGMILETYDNSTVTVHIKGDDIYFNNAKIIEPNVLTNNGLLHILDAVIEAETDEPTGTSTASSDSPSSTSSSSASASESNAASASSVGFHGLVALVAGLMMM</sequence>
<feature type="domain" description="FAS1" evidence="3">
    <location>
        <begin position="22"/>
        <end position="153"/>
    </location>
</feature>
<dbReference type="PANTHER" id="PTHR10900">
    <property type="entry name" value="PERIOSTIN-RELATED"/>
    <property type="match status" value="1"/>
</dbReference>
<dbReference type="GO" id="GO:0000329">
    <property type="term" value="C:fungal-type vacuole membrane"/>
    <property type="evidence" value="ECO:0007669"/>
    <property type="project" value="TreeGrafter"/>
</dbReference>
<dbReference type="SMART" id="SM00554">
    <property type="entry name" value="FAS1"/>
    <property type="match status" value="1"/>
</dbReference>
<comment type="caution">
    <text evidence="4">The sequence shown here is derived from an EMBL/GenBank/DDBJ whole genome shotgun (WGS) entry which is preliminary data.</text>
</comment>
<dbReference type="OrthoDB" id="286301at2759"/>
<dbReference type="InterPro" id="IPR000782">
    <property type="entry name" value="FAS1_domain"/>
</dbReference>
<evidence type="ECO:0000256" key="1">
    <source>
        <dbReference type="SAM" id="MobiDB-lite"/>
    </source>
</evidence>
<gene>
    <name evidence="4" type="ORF">B0T10DRAFT_608893</name>
</gene>
<reference evidence="4 5" key="1">
    <citation type="journal article" date="2021" name="Nat. Commun.">
        <title>Genetic determinants of endophytism in the Arabidopsis root mycobiome.</title>
        <authorList>
            <person name="Mesny F."/>
            <person name="Miyauchi S."/>
            <person name="Thiergart T."/>
            <person name="Pickel B."/>
            <person name="Atanasova L."/>
            <person name="Karlsson M."/>
            <person name="Huettel B."/>
            <person name="Barry K.W."/>
            <person name="Haridas S."/>
            <person name="Chen C."/>
            <person name="Bauer D."/>
            <person name="Andreopoulos W."/>
            <person name="Pangilinan J."/>
            <person name="LaButti K."/>
            <person name="Riley R."/>
            <person name="Lipzen A."/>
            <person name="Clum A."/>
            <person name="Drula E."/>
            <person name="Henrissat B."/>
            <person name="Kohler A."/>
            <person name="Grigoriev I.V."/>
            <person name="Martin F.M."/>
            <person name="Hacquard S."/>
        </authorList>
    </citation>
    <scope>NUCLEOTIDE SEQUENCE [LARGE SCALE GENOMIC DNA]</scope>
    <source>
        <strain evidence="4 5">MPI-CAGE-CH-0241</strain>
    </source>
</reference>
<dbReference type="AlphaFoldDB" id="A0A9P8VYH3"/>
<dbReference type="InterPro" id="IPR036378">
    <property type="entry name" value="FAS1_dom_sf"/>
</dbReference>
<dbReference type="PROSITE" id="PS50213">
    <property type="entry name" value="FAS1"/>
    <property type="match status" value="2"/>
</dbReference>
<dbReference type="SUPFAM" id="SSF82153">
    <property type="entry name" value="FAS1 domain"/>
    <property type="match status" value="2"/>
</dbReference>
<evidence type="ECO:0000259" key="3">
    <source>
        <dbReference type="PROSITE" id="PS50213"/>
    </source>
</evidence>